<accession>A0A376G867</accession>
<dbReference type="EMBL" id="UFXS01000001">
    <property type="protein sequence ID" value="STD55960.1"/>
    <property type="molecule type" value="Genomic_DNA"/>
</dbReference>
<dbReference type="GO" id="GO:0003677">
    <property type="term" value="F:DNA binding"/>
    <property type="evidence" value="ECO:0007669"/>
    <property type="project" value="InterPro"/>
</dbReference>
<dbReference type="InterPro" id="IPR041657">
    <property type="entry name" value="HTH_17"/>
</dbReference>
<proteinExistence type="predicted"/>
<feature type="region of interest" description="Disordered" evidence="1">
    <location>
        <begin position="75"/>
        <end position="96"/>
    </location>
</feature>
<dbReference type="InterPro" id="IPR010093">
    <property type="entry name" value="SinI_DNA-bd"/>
</dbReference>
<dbReference type="RefSeq" id="WP_019976001.1">
    <property type="nucleotide sequence ID" value="NZ_UFXS01000001.1"/>
</dbReference>
<gene>
    <name evidence="3" type="ORF">NCTC13456_01940</name>
</gene>
<dbReference type="Proteomes" id="UP000254737">
    <property type="component" value="Unassembled WGS sequence"/>
</dbReference>
<evidence type="ECO:0000313" key="4">
    <source>
        <dbReference type="Proteomes" id="UP000254737"/>
    </source>
</evidence>
<feature type="domain" description="Helix-turn-helix" evidence="2">
    <location>
        <begin position="24"/>
        <end position="73"/>
    </location>
</feature>
<evidence type="ECO:0000313" key="3">
    <source>
        <dbReference type="EMBL" id="STD55960.1"/>
    </source>
</evidence>
<dbReference type="Pfam" id="PF12728">
    <property type="entry name" value="HTH_17"/>
    <property type="match status" value="1"/>
</dbReference>
<organism evidence="3 4">
    <name type="scientific">Empedobacter falsenii</name>
    <dbReference type="NCBI Taxonomy" id="343874"/>
    <lineage>
        <taxon>Bacteria</taxon>
        <taxon>Pseudomonadati</taxon>
        <taxon>Bacteroidota</taxon>
        <taxon>Flavobacteriia</taxon>
        <taxon>Flavobacteriales</taxon>
        <taxon>Weeksellaceae</taxon>
        <taxon>Empedobacter</taxon>
    </lineage>
</organism>
<dbReference type="SUPFAM" id="SSF46955">
    <property type="entry name" value="Putative DNA-binding domain"/>
    <property type="match status" value="1"/>
</dbReference>
<dbReference type="NCBIfam" id="TIGR01764">
    <property type="entry name" value="excise"/>
    <property type="match status" value="1"/>
</dbReference>
<sequence length="96" mass="11308">MNNNLILEKLSIIEELLLDKKKILNPTELSKYIGFSKATIYKMVQSNVIPYSKPNGKHLFFDREKIDEWLLSNSSKDSSQLKKEAREFANRNRKYN</sequence>
<feature type="compositionally biased region" description="Basic and acidic residues" evidence="1">
    <location>
        <begin position="79"/>
        <end position="90"/>
    </location>
</feature>
<dbReference type="GeneID" id="84650648"/>
<evidence type="ECO:0000259" key="2">
    <source>
        <dbReference type="Pfam" id="PF12728"/>
    </source>
</evidence>
<name>A0A376G867_9FLAO</name>
<evidence type="ECO:0000256" key="1">
    <source>
        <dbReference type="SAM" id="MobiDB-lite"/>
    </source>
</evidence>
<protein>
    <submittedName>
        <fullName evidence="3">Predicted transcriptional regulator</fullName>
    </submittedName>
</protein>
<dbReference type="AlphaFoldDB" id="A0A376G867"/>
<reference evidence="3 4" key="1">
    <citation type="submission" date="2018-06" db="EMBL/GenBank/DDBJ databases">
        <authorList>
            <consortium name="Pathogen Informatics"/>
            <person name="Doyle S."/>
        </authorList>
    </citation>
    <scope>NUCLEOTIDE SEQUENCE [LARGE SCALE GENOMIC DNA]</scope>
    <source>
        <strain evidence="3 4">NCTC13456</strain>
    </source>
</reference>
<dbReference type="InterPro" id="IPR009061">
    <property type="entry name" value="DNA-bd_dom_put_sf"/>
</dbReference>